<dbReference type="EMBL" id="JADBDZ010000001">
    <property type="protein sequence ID" value="MBE1534875.1"/>
    <property type="molecule type" value="Genomic_DNA"/>
</dbReference>
<feature type="region of interest" description="Disordered" evidence="1">
    <location>
        <begin position="26"/>
        <end position="45"/>
    </location>
</feature>
<feature type="region of interest" description="Disordered" evidence="1">
    <location>
        <begin position="65"/>
        <end position="150"/>
    </location>
</feature>
<comment type="caution">
    <text evidence="2">The sequence shown here is derived from an EMBL/GenBank/DDBJ whole genome shotgun (WGS) entry which is preliminary data.</text>
</comment>
<keyword evidence="3" id="KW-1185">Reference proteome</keyword>
<dbReference type="RefSeq" id="WP_192761177.1">
    <property type="nucleotide sequence ID" value="NZ_JADBDZ010000001.1"/>
</dbReference>
<feature type="compositionally biased region" description="Low complexity" evidence="1">
    <location>
        <begin position="98"/>
        <end position="129"/>
    </location>
</feature>
<evidence type="ECO:0000256" key="1">
    <source>
        <dbReference type="SAM" id="MobiDB-lite"/>
    </source>
</evidence>
<evidence type="ECO:0000313" key="2">
    <source>
        <dbReference type="EMBL" id="MBE1534875.1"/>
    </source>
</evidence>
<evidence type="ECO:0000313" key="3">
    <source>
        <dbReference type="Proteomes" id="UP000627838"/>
    </source>
</evidence>
<dbReference type="Proteomes" id="UP000627838">
    <property type="component" value="Unassembled WGS sequence"/>
</dbReference>
<feature type="compositionally biased region" description="Basic and acidic residues" evidence="1">
    <location>
        <begin position="68"/>
        <end position="82"/>
    </location>
</feature>
<accession>A0ABR9JWD1</accession>
<proteinExistence type="predicted"/>
<organism evidence="2 3">
    <name type="scientific">Actinomadura algeriensis</name>
    <dbReference type="NCBI Taxonomy" id="1679523"/>
    <lineage>
        <taxon>Bacteria</taxon>
        <taxon>Bacillati</taxon>
        <taxon>Actinomycetota</taxon>
        <taxon>Actinomycetes</taxon>
        <taxon>Streptosporangiales</taxon>
        <taxon>Thermomonosporaceae</taxon>
        <taxon>Actinomadura</taxon>
    </lineage>
</organism>
<feature type="compositionally biased region" description="Basic and acidic residues" evidence="1">
    <location>
        <begin position="26"/>
        <end position="35"/>
    </location>
</feature>
<sequence length="150" mass="15848">MTTPQNGAASALDELRAAYHEQLNRLAAERDEARRNARRAQAQADVARADLASLQSRVNELLTAASRHLPDLRPPEAPEGRAAEPAPLEAGTGEGRADQAPYEAPAEADAPAGDASGEIPTVEGRVVRAPEPPPGRPRTGRSRRPRIGTG</sequence>
<name>A0ABR9JWD1_9ACTN</name>
<reference evidence="2 3" key="1">
    <citation type="submission" date="2020-10" db="EMBL/GenBank/DDBJ databases">
        <title>Sequencing the genomes of 1000 actinobacteria strains.</title>
        <authorList>
            <person name="Klenk H.-P."/>
        </authorList>
    </citation>
    <scope>NUCLEOTIDE SEQUENCE [LARGE SCALE GENOMIC DNA]</scope>
    <source>
        <strain evidence="2 3">DSM 46744</strain>
    </source>
</reference>
<feature type="compositionally biased region" description="Basic residues" evidence="1">
    <location>
        <begin position="138"/>
        <end position="150"/>
    </location>
</feature>
<protein>
    <submittedName>
        <fullName evidence="2">Uncharacterized protein</fullName>
    </submittedName>
</protein>
<gene>
    <name evidence="2" type="ORF">H4W34_004708</name>
</gene>